<sequence>MHSSYYDDSRSDAPAHARHTRHRGDDVAVDHAGGVENGYAVGGWEDRREGGGRRGGRSDLDDERDRPRERQYQAHRDLDSRHPLDPELERDTMPETPMRSHHHNRPDPDRRTTAANMRESINRPRDFGPPISAVAEDNGRGNHNQNHNHNHSSRRDDDRLTRAFKLNRQDCKECILLMNHIRKWAENCPDIGDFGHYEGQLLIGISSVILDVLPDMIVGGEDNPSSTASNAQIECLAKWQDWFGEFLTDMQYQIGPRYRIPRTTFADRRAEENRRADDNGPPRQQHHAHSDDELETDPHNRHNRPNRLRPDRRDDGMANASRRHDDRQERRDDRGTALYRRGDVEDGYGNGGNGGGGRAARERVEEGNGRLGGGAGVGRPEMGGRQGYLTSISHSERERERERDLGAVREDIGMDGEGHGYATNGRGGGGDRGGRDNHHNSYRNQHNNQHGDLLNQAPSSRAARDPPRVAGGGGTFSRALGDVQQQGPPPQTHQHQQQQQQQRAAPVHVQPTPTPAPTPAPAAGPTIQAHPPPPPIRMQPFQQAHIPSGGNNTNAGGNNTNGRSPSPPTQPTAKPKQPQGGGGVQRGPAAAAAAGGSSASFGITQHNAAGGGGGGGGVPRPPLGRGRGIDMNNTPNNNNNNNNSQPTGSGAGRGAHMNTPAWMVEQQRRSTLRRMLERAPMAVGLRNGSMPSSIRNQCFELFPELQNSVERLQQLLDQETARMQQEQQSAQQAENPQGG</sequence>
<organism evidence="2 3">
    <name type="scientific">Vitrella brassicaformis (strain CCMP3155)</name>
    <dbReference type="NCBI Taxonomy" id="1169540"/>
    <lineage>
        <taxon>Eukaryota</taxon>
        <taxon>Sar</taxon>
        <taxon>Alveolata</taxon>
        <taxon>Colpodellida</taxon>
        <taxon>Vitrellaceae</taxon>
        <taxon>Vitrella</taxon>
    </lineage>
</organism>
<evidence type="ECO:0000313" key="2">
    <source>
        <dbReference type="EMBL" id="CEM29860.1"/>
    </source>
</evidence>
<feature type="compositionally biased region" description="Basic and acidic residues" evidence="1">
    <location>
        <begin position="308"/>
        <end position="344"/>
    </location>
</feature>
<dbReference type="GO" id="GO:0000981">
    <property type="term" value="F:DNA-binding transcription factor activity, RNA polymerase II-specific"/>
    <property type="evidence" value="ECO:0007669"/>
    <property type="project" value="TreeGrafter"/>
</dbReference>
<feature type="compositionally biased region" description="Gly residues" evidence="1">
    <location>
        <begin position="348"/>
        <end position="358"/>
    </location>
</feature>
<keyword evidence="3" id="KW-1185">Reference proteome</keyword>
<feature type="region of interest" description="Disordered" evidence="1">
    <location>
        <begin position="263"/>
        <end position="656"/>
    </location>
</feature>
<protein>
    <submittedName>
        <fullName evidence="2">Uncharacterized protein</fullName>
    </submittedName>
</protein>
<gene>
    <name evidence="2" type="ORF">Vbra_17953</name>
</gene>
<accession>A0A0G4GJ49</accession>
<feature type="compositionally biased region" description="Low complexity" evidence="1">
    <location>
        <begin position="632"/>
        <end position="643"/>
    </location>
</feature>
<dbReference type="GO" id="GO:0005634">
    <property type="term" value="C:nucleus"/>
    <property type="evidence" value="ECO:0007669"/>
    <property type="project" value="TreeGrafter"/>
</dbReference>
<evidence type="ECO:0000313" key="3">
    <source>
        <dbReference type="Proteomes" id="UP000041254"/>
    </source>
</evidence>
<feature type="compositionally biased region" description="Low complexity" evidence="1">
    <location>
        <begin position="492"/>
        <end position="511"/>
    </location>
</feature>
<feature type="compositionally biased region" description="Basic and acidic residues" evidence="1">
    <location>
        <begin position="288"/>
        <end position="300"/>
    </location>
</feature>
<feature type="compositionally biased region" description="Low complexity" evidence="1">
    <location>
        <begin position="724"/>
        <end position="739"/>
    </location>
</feature>
<feature type="compositionally biased region" description="Low complexity" evidence="1">
    <location>
        <begin position="586"/>
        <end position="600"/>
    </location>
</feature>
<name>A0A0G4GJ49_VITBC</name>
<evidence type="ECO:0000256" key="1">
    <source>
        <dbReference type="SAM" id="MobiDB-lite"/>
    </source>
</evidence>
<feature type="compositionally biased region" description="Basic and acidic residues" evidence="1">
    <location>
        <begin position="359"/>
        <end position="368"/>
    </location>
</feature>
<feature type="compositionally biased region" description="Basic and acidic residues" evidence="1">
    <location>
        <begin position="394"/>
        <end position="418"/>
    </location>
</feature>
<dbReference type="Proteomes" id="UP000041254">
    <property type="component" value="Unassembled WGS sequence"/>
</dbReference>
<dbReference type="EMBL" id="CDMY01000684">
    <property type="protein sequence ID" value="CEM29860.1"/>
    <property type="molecule type" value="Genomic_DNA"/>
</dbReference>
<dbReference type="GO" id="GO:0042594">
    <property type="term" value="P:response to starvation"/>
    <property type="evidence" value="ECO:0007669"/>
    <property type="project" value="TreeGrafter"/>
</dbReference>
<dbReference type="VEuPathDB" id="CryptoDB:Vbra_17953"/>
<dbReference type="PANTHER" id="PTHR14596">
    <property type="entry name" value="ZINC FINGER PROTEIN"/>
    <property type="match status" value="1"/>
</dbReference>
<dbReference type="GO" id="GO:0000987">
    <property type="term" value="F:cis-regulatory region sequence-specific DNA binding"/>
    <property type="evidence" value="ECO:0007669"/>
    <property type="project" value="TreeGrafter"/>
</dbReference>
<proteinExistence type="predicted"/>
<feature type="region of interest" description="Disordered" evidence="1">
    <location>
        <begin position="718"/>
        <end position="739"/>
    </location>
</feature>
<feature type="compositionally biased region" description="Low complexity" evidence="1">
    <location>
        <begin position="549"/>
        <end position="564"/>
    </location>
</feature>
<dbReference type="PANTHER" id="PTHR14596:SF72">
    <property type="entry name" value="ZINC FINGER PROTEIN MSN2-RELATED"/>
    <property type="match status" value="1"/>
</dbReference>
<dbReference type="AlphaFoldDB" id="A0A0G4GJ49"/>
<feature type="compositionally biased region" description="Pro residues" evidence="1">
    <location>
        <begin position="512"/>
        <end position="522"/>
    </location>
</feature>
<feature type="compositionally biased region" description="Basic and acidic residues" evidence="1">
    <location>
        <begin position="265"/>
        <end position="280"/>
    </location>
</feature>
<reference evidence="2 3" key="1">
    <citation type="submission" date="2014-11" db="EMBL/GenBank/DDBJ databases">
        <authorList>
            <person name="Zhu J."/>
            <person name="Qi W."/>
            <person name="Song R."/>
        </authorList>
    </citation>
    <scope>NUCLEOTIDE SEQUENCE [LARGE SCALE GENOMIC DNA]</scope>
</reference>
<feature type="region of interest" description="Disordered" evidence="1">
    <location>
        <begin position="1"/>
        <end position="158"/>
    </location>
</feature>
<feature type="compositionally biased region" description="Basic and acidic residues" evidence="1">
    <location>
        <begin position="44"/>
        <end position="93"/>
    </location>
</feature>
<feature type="compositionally biased region" description="Gly residues" evidence="1">
    <location>
        <begin position="609"/>
        <end position="618"/>
    </location>
</feature>
<dbReference type="OMA" id="DCKECIL"/>
<feature type="compositionally biased region" description="Basic and acidic residues" evidence="1">
    <location>
        <begin position="1"/>
        <end position="15"/>
    </location>
</feature>
<dbReference type="InParanoid" id="A0A0G4GJ49"/>